<dbReference type="GO" id="GO:0006508">
    <property type="term" value="P:proteolysis"/>
    <property type="evidence" value="ECO:0007669"/>
    <property type="project" value="InterPro"/>
</dbReference>
<feature type="domain" description="Gingipain" evidence="2">
    <location>
        <begin position="413"/>
        <end position="785"/>
    </location>
</feature>
<dbReference type="InterPro" id="IPR029031">
    <property type="entry name" value="Gingipain_N_sf"/>
</dbReference>
<dbReference type="Gene3D" id="2.60.40.4070">
    <property type="match status" value="1"/>
</dbReference>
<proteinExistence type="predicted"/>
<evidence type="ECO:0000313" key="4">
    <source>
        <dbReference type="EMBL" id="GEO09377.1"/>
    </source>
</evidence>
<evidence type="ECO:0000259" key="3">
    <source>
        <dbReference type="Pfam" id="PF07705"/>
    </source>
</evidence>
<dbReference type="EMBL" id="BJYT01000006">
    <property type="protein sequence ID" value="GEO09377.1"/>
    <property type="molecule type" value="Genomic_DNA"/>
</dbReference>
<gene>
    <name evidence="4" type="ORF">SAE01_18730</name>
</gene>
<accession>A0A512BC04</accession>
<organism evidence="4 5">
    <name type="scientific">Segetibacter aerophilus</name>
    <dbReference type="NCBI Taxonomy" id="670293"/>
    <lineage>
        <taxon>Bacteria</taxon>
        <taxon>Pseudomonadati</taxon>
        <taxon>Bacteroidota</taxon>
        <taxon>Chitinophagia</taxon>
        <taxon>Chitinophagales</taxon>
        <taxon>Chitinophagaceae</taxon>
        <taxon>Segetibacter</taxon>
    </lineage>
</organism>
<dbReference type="InterPro" id="IPR029030">
    <property type="entry name" value="Caspase-like_dom_sf"/>
</dbReference>
<evidence type="ECO:0000313" key="5">
    <source>
        <dbReference type="Proteomes" id="UP000321513"/>
    </source>
</evidence>
<sequence length="1712" mass="189807">MVAGTTYNLKSMKKVFVFILSLLFAGVAIGQSYYNEWIDYNKTYYKFKVGSTGLYRISVNDLTAIGLASEGAQNFQLWRNGKQVPLYTSTSAGALGSGGYIEFWGERNDGVTDRDLYRNPNNQLSNRESLLTDTAAFFLTVNTTGNNLRFSPTDNNLTGNTRAAEPYFMYSLRHSFKDRIHRGQALVAGSEYVYSSTYDAGEMWSSFDIYPASPAAVNFNDLQVATAGPAASFSVAMAGSAPNNRDFRVDLNNTSIIDTTISVFASRISSNPAVPLAVIASNTASFKITNKSSNVNDRIVSSFFELTYPRLFNFSNQSTFAFSLPASAAPKYIEITNFNAGGSVPVLYDLTNLRRYVADVSTVGVLKFLVLPSATAANLTLVAQNAGNAKSVGTLQQRTFIDYHAPANQGDFMIITHPSLQVPFSGANQVELYRAYRSSAVGGGYNGKIYDIDQLTDQFGYGIKKNPLGIKNFLRYARNTFSVAPKFAFLVGKGLTYSDYRENESNRNADRLNLIPTFGYPASDILLASNSLDPVMSTFISRLSILSPKELAEYLDKVKQYEQAQQNTTQTFDNKAWMKNIVHVVGANDASLDQSLSSYMKNYQTIVEDTLFGAKVTNFNKASTGPVTPIVNSLMSSLFQQGISILSYFGHSSASSLDYNLDDPAAYNNTGKYPMFLVSGCNAGDLFSFDTSRFSFLGTLSEKFVLAPNKGAIGFIASTHFGIDTYLDYYNRYLYKSIATTGYGKSITFNINEAINAVNSYFGTESLGGRLHSEENTLHGDPAIKINSFPKPDFDVEDPMVQTVPNIVSVADTKFTVKVQLYNIGKATGDSVMVQIKHRYPNGTDTLIYNRRIKSVRYNDSISLEVPIVATRDKGENKIIVTIDPENAYSELSETNNTATNTFTIFEDELTPVYPYNFSIVNKASLELAASTANPVVDSRQYLMEIDTTENFNSSFKVSRSVASKGGLIEFDPGFSFTDSTTYYWRVAPASSTAVRWNTASFTYISGSNVGFNQSHFFQHKKSTTTDIAIDSASRKWQFTSKPNTLTIVNSVFPVSGDEDNHFSFAINGIIRAQSACLGHSIVFFVFDPITLKPLYNQAVPSTTAGVLSGGFMGSAANCGKNLREFNFEFSYMDTASRRKMRDFIDWIPSGYYVAMRLNLDGPYDQNPYVDVWKNDAAVYGEGNTLYNRLKSAGFSDIDAYTYARTWVFAYRKNNTSFTPVSKMSSALERVTLNATINTPATAGYISSPAFGPAKTWKEVKWRGASVEAAPRDVYSVKVIGITSTGREDTLYTLQPNQQDFALTNVSAVQYPYIRLGMPNQDLDTAALTPYQLRYWRLYYDPVPEGALAPNIVYRGKDTLEVGEKLNFSIAFKNVSDGVFSDSLKVNMIVYDKNNVANVVPVPRRKSLQPGDTTSVSYSIDTKSLLGNNTLFVDVNPTPGQPEQYHYNNVLYKNFFVKADTYNPVMDVTFDGVHILNGDIVSAKPKIVVKLKDESKFLALDDTSLTTVFVRYPGSNGRLQRFAFGTDTLRFVPADLASGKNEATIEFSPAFLQDSEGDFYELHVKAKDKSGNATGTIEYSVRFQVYTKPMISNMFNYPNPFTTSTAFVFTVTGSDIPQNIRIQIMTITGKIVKEITRQELGNLHIGRNITDYKWDGTDQYGQKLANGIYLYRVITNLNGASLDKFNTTDANGDKIDTDKYFNKGYGKMYLMR</sequence>
<dbReference type="Pfam" id="PF01364">
    <property type="entry name" value="Peptidase_C25"/>
    <property type="match status" value="1"/>
</dbReference>
<dbReference type="SUPFAM" id="SSF52129">
    <property type="entry name" value="Caspase-like"/>
    <property type="match status" value="1"/>
</dbReference>
<dbReference type="InterPro" id="IPR011635">
    <property type="entry name" value="CARDB"/>
</dbReference>
<keyword evidence="1" id="KW-0732">Signal</keyword>
<dbReference type="Proteomes" id="UP000321513">
    <property type="component" value="Unassembled WGS sequence"/>
</dbReference>
<reference evidence="4 5" key="1">
    <citation type="submission" date="2019-07" db="EMBL/GenBank/DDBJ databases">
        <title>Whole genome shotgun sequence of Segetibacter aerophilus NBRC 106135.</title>
        <authorList>
            <person name="Hosoyama A."/>
            <person name="Uohara A."/>
            <person name="Ohji S."/>
            <person name="Ichikawa N."/>
        </authorList>
    </citation>
    <scope>NUCLEOTIDE SEQUENCE [LARGE SCALE GENOMIC DNA]</scope>
    <source>
        <strain evidence="4 5">NBRC 106135</strain>
    </source>
</reference>
<dbReference type="Gene3D" id="3.40.50.1460">
    <property type="match status" value="1"/>
</dbReference>
<protein>
    <recommendedName>
        <fullName evidence="6">Gingipain domain-containing protein</fullName>
    </recommendedName>
</protein>
<comment type="caution">
    <text evidence="4">The sequence shown here is derived from an EMBL/GenBank/DDBJ whole genome shotgun (WGS) entry which is preliminary data.</text>
</comment>
<name>A0A512BC04_9BACT</name>
<evidence type="ECO:0000259" key="2">
    <source>
        <dbReference type="Pfam" id="PF01364"/>
    </source>
</evidence>
<feature type="domain" description="CARDB" evidence="3">
    <location>
        <begin position="792"/>
        <end position="900"/>
    </location>
</feature>
<dbReference type="Pfam" id="PF07705">
    <property type="entry name" value="CARDB"/>
    <property type="match status" value="1"/>
</dbReference>
<dbReference type="Gene3D" id="2.60.40.10">
    <property type="entry name" value="Immunoglobulins"/>
    <property type="match status" value="2"/>
</dbReference>
<dbReference type="InterPro" id="IPR001769">
    <property type="entry name" value="Gingipain"/>
</dbReference>
<keyword evidence="5" id="KW-1185">Reference proteome</keyword>
<dbReference type="InterPro" id="IPR013783">
    <property type="entry name" value="Ig-like_fold"/>
</dbReference>
<evidence type="ECO:0000256" key="1">
    <source>
        <dbReference type="ARBA" id="ARBA00022729"/>
    </source>
</evidence>
<dbReference type="GO" id="GO:0008234">
    <property type="term" value="F:cysteine-type peptidase activity"/>
    <property type="evidence" value="ECO:0007669"/>
    <property type="project" value="InterPro"/>
</dbReference>
<dbReference type="Gene3D" id="3.40.50.10390">
    <property type="entry name" value="Gingipain r, domain 1"/>
    <property type="match status" value="1"/>
</dbReference>
<evidence type="ECO:0008006" key="6">
    <source>
        <dbReference type="Google" id="ProtNLM"/>
    </source>
</evidence>